<dbReference type="PROSITE" id="PS50022">
    <property type="entry name" value="FA58C_3"/>
    <property type="match status" value="1"/>
</dbReference>
<name>A0AAU9X3C9_9CNID</name>
<protein>
    <recommendedName>
        <fullName evidence="1">F5/8 type C domain-containing protein</fullName>
    </recommendedName>
</protein>
<dbReference type="InterPro" id="IPR008979">
    <property type="entry name" value="Galactose-bd-like_sf"/>
</dbReference>
<evidence type="ECO:0000259" key="1">
    <source>
        <dbReference type="PROSITE" id="PS50022"/>
    </source>
</evidence>
<organism evidence="2 3">
    <name type="scientific">Pocillopora meandrina</name>
    <dbReference type="NCBI Taxonomy" id="46732"/>
    <lineage>
        <taxon>Eukaryota</taxon>
        <taxon>Metazoa</taxon>
        <taxon>Cnidaria</taxon>
        <taxon>Anthozoa</taxon>
        <taxon>Hexacorallia</taxon>
        <taxon>Scleractinia</taxon>
        <taxon>Astrocoeniina</taxon>
        <taxon>Pocilloporidae</taxon>
        <taxon>Pocillopora</taxon>
    </lineage>
</organism>
<accession>A0AAU9X3C9</accession>
<evidence type="ECO:0000313" key="2">
    <source>
        <dbReference type="EMBL" id="CAH3135250.1"/>
    </source>
</evidence>
<gene>
    <name evidence="2" type="ORF">PMEA_00016106</name>
</gene>
<dbReference type="EMBL" id="CALNXJ010000029">
    <property type="protein sequence ID" value="CAH3135250.1"/>
    <property type="molecule type" value="Genomic_DNA"/>
</dbReference>
<proteinExistence type="predicted"/>
<dbReference type="InterPro" id="IPR000421">
    <property type="entry name" value="FA58C"/>
</dbReference>
<dbReference type="PANTHER" id="PTHR24543">
    <property type="entry name" value="MULTICOPPER OXIDASE-RELATED"/>
    <property type="match status" value="1"/>
</dbReference>
<feature type="non-terminal residue" evidence="2">
    <location>
        <position position="1"/>
    </location>
</feature>
<dbReference type="Gene3D" id="2.60.120.260">
    <property type="entry name" value="Galactose-binding domain-like"/>
    <property type="match status" value="2"/>
</dbReference>
<reference evidence="2 3" key="1">
    <citation type="submission" date="2022-05" db="EMBL/GenBank/DDBJ databases">
        <authorList>
            <consortium name="Genoscope - CEA"/>
            <person name="William W."/>
        </authorList>
    </citation>
    <scope>NUCLEOTIDE SEQUENCE [LARGE SCALE GENOMIC DNA]</scope>
</reference>
<feature type="domain" description="F5/8 type C" evidence="1">
    <location>
        <begin position="4"/>
        <end position="163"/>
    </location>
</feature>
<comment type="caution">
    <text evidence="2">The sequence shown here is derived from an EMBL/GenBank/DDBJ whole genome shotgun (WGS) entry which is preliminary data.</text>
</comment>
<keyword evidence="3" id="KW-1185">Reference proteome</keyword>
<dbReference type="SUPFAM" id="SSF49785">
    <property type="entry name" value="Galactose-binding domain-like"/>
    <property type="match status" value="1"/>
</dbReference>
<dbReference type="AlphaFoldDB" id="A0AAU9X3C9"/>
<dbReference type="Proteomes" id="UP001159428">
    <property type="component" value="Unassembled WGS sequence"/>
</dbReference>
<sequence>PYYLFNLHVGLLVPVTDNNTILDTRMTASSIHINIYYYQPYYGRLHETREFGGWCPHNKSDRSEYLQVDMGEVLLFKCPTHLPSSSSRTSFLNCIKNWYTIQSCSICLFRFFRFAFFQVFTGNSDQTSIVKYSLTNHFKATCVWFYPVTYIHWSCLRVEIFELK</sequence>
<evidence type="ECO:0000313" key="3">
    <source>
        <dbReference type="Proteomes" id="UP001159428"/>
    </source>
</evidence>